<gene>
    <name evidence="3" type="ORF">Acr_13g0011740</name>
</gene>
<feature type="domain" description="DEAD/DEAH-box helicase" evidence="2">
    <location>
        <begin position="73"/>
        <end position="104"/>
    </location>
</feature>
<dbReference type="GO" id="GO:0003723">
    <property type="term" value="F:RNA binding"/>
    <property type="evidence" value="ECO:0007669"/>
    <property type="project" value="UniProtKB-KW"/>
</dbReference>
<evidence type="ECO:0000259" key="2">
    <source>
        <dbReference type="Pfam" id="PF00270"/>
    </source>
</evidence>
<dbReference type="Gene3D" id="3.40.50.300">
    <property type="entry name" value="P-loop containing nucleotide triphosphate hydrolases"/>
    <property type="match status" value="1"/>
</dbReference>
<dbReference type="Pfam" id="PF00270">
    <property type="entry name" value="DEAD"/>
    <property type="match status" value="1"/>
</dbReference>
<reference evidence="3 4" key="1">
    <citation type="submission" date="2019-07" db="EMBL/GenBank/DDBJ databases">
        <title>De Novo Assembly of kiwifruit Actinidia rufa.</title>
        <authorList>
            <person name="Sugita-Konishi S."/>
            <person name="Sato K."/>
            <person name="Mori E."/>
            <person name="Abe Y."/>
            <person name="Kisaki G."/>
            <person name="Hamano K."/>
            <person name="Suezawa K."/>
            <person name="Otani M."/>
            <person name="Fukuda T."/>
            <person name="Manabe T."/>
            <person name="Gomi K."/>
            <person name="Tabuchi M."/>
            <person name="Akimitsu K."/>
            <person name="Kataoka I."/>
        </authorList>
    </citation>
    <scope>NUCLEOTIDE SEQUENCE [LARGE SCALE GENOMIC DNA]</scope>
    <source>
        <strain evidence="4">cv. Fuchu</strain>
    </source>
</reference>
<dbReference type="Proteomes" id="UP000585474">
    <property type="component" value="Unassembled WGS sequence"/>
</dbReference>
<evidence type="ECO:0000313" key="3">
    <source>
        <dbReference type="EMBL" id="GFY99774.1"/>
    </source>
</evidence>
<dbReference type="GO" id="GO:0005524">
    <property type="term" value="F:ATP binding"/>
    <property type="evidence" value="ECO:0007669"/>
    <property type="project" value="InterPro"/>
</dbReference>
<dbReference type="PANTHER" id="PTHR47958">
    <property type="entry name" value="ATP-DEPENDENT RNA HELICASE DBP3"/>
    <property type="match status" value="1"/>
</dbReference>
<keyword evidence="1" id="KW-0694">RNA-binding</keyword>
<dbReference type="SUPFAM" id="SSF52540">
    <property type="entry name" value="P-loop containing nucleoside triphosphate hydrolases"/>
    <property type="match status" value="1"/>
</dbReference>
<organism evidence="3 4">
    <name type="scientific">Actinidia rufa</name>
    <dbReference type="NCBI Taxonomy" id="165716"/>
    <lineage>
        <taxon>Eukaryota</taxon>
        <taxon>Viridiplantae</taxon>
        <taxon>Streptophyta</taxon>
        <taxon>Embryophyta</taxon>
        <taxon>Tracheophyta</taxon>
        <taxon>Spermatophyta</taxon>
        <taxon>Magnoliopsida</taxon>
        <taxon>eudicotyledons</taxon>
        <taxon>Gunneridae</taxon>
        <taxon>Pentapetalae</taxon>
        <taxon>asterids</taxon>
        <taxon>Ericales</taxon>
        <taxon>Actinidiaceae</taxon>
        <taxon>Actinidia</taxon>
    </lineage>
</organism>
<accession>A0A7J0FM43</accession>
<keyword evidence="4" id="KW-1185">Reference proteome</keyword>
<protein>
    <submittedName>
        <fullName evidence="3">P-loop containing nucleoside triphosphate hydrolases superfamily protein</fullName>
    </submittedName>
</protein>
<dbReference type="InterPro" id="IPR027417">
    <property type="entry name" value="P-loop_NTPase"/>
</dbReference>
<dbReference type="GO" id="GO:0016787">
    <property type="term" value="F:hydrolase activity"/>
    <property type="evidence" value="ECO:0007669"/>
    <property type="project" value="UniProtKB-KW"/>
</dbReference>
<dbReference type="EMBL" id="BJWL01000013">
    <property type="protein sequence ID" value="GFY99774.1"/>
    <property type="molecule type" value="Genomic_DNA"/>
</dbReference>
<evidence type="ECO:0000313" key="4">
    <source>
        <dbReference type="Proteomes" id="UP000585474"/>
    </source>
</evidence>
<sequence>MSWDDSITGSTVRPTRPDRRAYVPPFLRNNNYNIGFTVTTSFEKSKQIPVRNGSPVRPARAGSPRCKYVKPMPIQRHAIPIAMAGRDLMACAQTGSGKTAAFCFSDHQWGHEGPVDPASVEPQAAGRFPGGFDTVSDEGIVMPGEFY</sequence>
<dbReference type="AlphaFoldDB" id="A0A7J0FM43"/>
<dbReference type="InterPro" id="IPR011545">
    <property type="entry name" value="DEAD/DEAH_box_helicase_dom"/>
</dbReference>
<keyword evidence="3" id="KW-0378">Hydrolase</keyword>
<proteinExistence type="predicted"/>
<evidence type="ECO:0000256" key="1">
    <source>
        <dbReference type="ARBA" id="ARBA00022884"/>
    </source>
</evidence>
<name>A0A7J0FM43_9ERIC</name>
<dbReference type="OrthoDB" id="6156944at2759"/>
<comment type="caution">
    <text evidence="3">The sequence shown here is derived from an EMBL/GenBank/DDBJ whole genome shotgun (WGS) entry which is preliminary data.</text>
</comment>